<name>A0A2I0X5E9_9ASPA</name>
<reference evidence="1 2" key="2">
    <citation type="journal article" date="2017" name="Nature">
        <title>The Apostasia genome and the evolution of orchids.</title>
        <authorList>
            <person name="Zhang G.Q."/>
            <person name="Liu K.W."/>
            <person name="Li Z."/>
            <person name="Lohaus R."/>
            <person name="Hsiao Y.Y."/>
            <person name="Niu S.C."/>
            <person name="Wang J.Y."/>
            <person name="Lin Y.C."/>
            <person name="Xu Q."/>
            <person name="Chen L.J."/>
            <person name="Yoshida K."/>
            <person name="Fujiwara S."/>
            <person name="Wang Z.W."/>
            <person name="Zhang Y.Q."/>
            <person name="Mitsuda N."/>
            <person name="Wang M."/>
            <person name="Liu G.H."/>
            <person name="Pecoraro L."/>
            <person name="Huang H.X."/>
            <person name="Xiao X.J."/>
            <person name="Lin M."/>
            <person name="Wu X.Y."/>
            <person name="Wu W.L."/>
            <person name="Chen Y.Y."/>
            <person name="Chang S.B."/>
            <person name="Sakamoto S."/>
            <person name="Ohme-Takagi M."/>
            <person name="Yagi M."/>
            <person name="Zeng S.J."/>
            <person name="Shen C.Y."/>
            <person name="Yeh C.M."/>
            <person name="Luo Y.B."/>
            <person name="Tsai W.C."/>
            <person name="Van de Peer Y."/>
            <person name="Liu Z.J."/>
        </authorList>
    </citation>
    <scope>NUCLEOTIDE SEQUENCE [LARGE SCALE GENOMIC DNA]</scope>
    <source>
        <tissue evidence="1">The whole plant</tissue>
    </source>
</reference>
<dbReference type="EMBL" id="KZ502136">
    <property type="protein sequence ID" value="PKU83117.1"/>
    <property type="molecule type" value="Genomic_DNA"/>
</dbReference>
<organism evidence="1 2">
    <name type="scientific">Dendrobium catenatum</name>
    <dbReference type="NCBI Taxonomy" id="906689"/>
    <lineage>
        <taxon>Eukaryota</taxon>
        <taxon>Viridiplantae</taxon>
        <taxon>Streptophyta</taxon>
        <taxon>Embryophyta</taxon>
        <taxon>Tracheophyta</taxon>
        <taxon>Spermatophyta</taxon>
        <taxon>Magnoliopsida</taxon>
        <taxon>Liliopsida</taxon>
        <taxon>Asparagales</taxon>
        <taxon>Orchidaceae</taxon>
        <taxon>Epidendroideae</taxon>
        <taxon>Malaxideae</taxon>
        <taxon>Dendrobiinae</taxon>
        <taxon>Dendrobium</taxon>
    </lineage>
</organism>
<evidence type="ECO:0000313" key="1">
    <source>
        <dbReference type="EMBL" id="PKU83117.1"/>
    </source>
</evidence>
<proteinExistence type="predicted"/>
<dbReference type="AlphaFoldDB" id="A0A2I0X5E9"/>
<dbReference type="Proteomes" id="UP000233837">
    <property type="component" value="Unassembled WGS sequence"/>
</dbReference>
<evidence type="ECO:0000313" key="2">
    <source>
        <dbReference type="Proteomes" id="UP000233837"/>
    </source>
</evidence>
<reference evidence="1 2" key="1">
    <citation type="journal article" date="2016" name="Sci. Rep.">
        <title>The Dendrobium catenatum Lindl. genome sequence provides insights into polysaccharide synthase, floral development and adaptive evolution.</title>
        <authorList>
            <person name="Zhang G.Q."/>
            <person name="Xu Q."/>
            <person name="Bian C."/>
            <person name="Tsai W.C."/>
            <person name="Yeh C.M."/>
            <person name="Liu K.W."/>
            <person name="Yoshida K."/>
            <person name="Zhang L.S."/>
            <person name="Chang S.B."/>
            <person name="Chen F."/>
            <person name="Shi Y."/>
            <person name="Su Y.Y."/>
            <person name="Zhang Y.Q."/>
            <person name="Chen L.J."/>
            <person name="Yin Y."/>
            <person name="Lin M."/>
            <person name="Huang H."/>
            <person name="Deng H."/>
            <person name="Wang Z.W."/>
            <person name="Zhu S.L."/>
            <person name="Zhao X."/>
            <person name="Deng C."/>
            <person name="Niu S.C."/>
            <person name="Huang J."/>
            <person name="Wang M."/>
            <person name="Liu G.H."/>
            <person name="Yang H.J."/>
            <person name="Xiao X.J."/>
            <person name="Hsiao Y.Y."/>
            <person name="Wu W.L."/>
            <person name="Chen Y.Y."/>
            <person name="Mitsuda N."/>
            <person name="Ohme-Takagi M."/>
            <person name="Luo Y.B."/>
            <person name="Van de Peer Y."/>
            <person name="Liu Z.J."/>
        </authorList>
    </citation>
    <scope>NUCLEOTIDE SEQUENCE [LARGE SCALE GENOMIC DNA]</scope>
    <source>
        <tissue evidence="1">The whole plant</tissue>
    </source>
</reference>
<gene>
    <name evidence="1" type="ORF">MA16_Dca007775</name>
</gene>
<accession>A0A2I0X5E9</accession>
<keyword evidence="2" id="KW-1185">Reference proteome</keyword>
<protein>
    <submittedName>
        <fullName evidence="1">Uncharacterized protein</fullName>
    </submittedName>
</protein>
<sequence>MSQTSSSSSKIPSSHSPDFQNLQSASFQCLNQLFISKLQSTEAKLFPSMRKISLHPNSSHSFLKLHGARETGSLPRNDIMGHGKDKELVMEWLRNPSNEYRVTVLYRNISLPSIVSHGGMGKTTSI</sequence>